<sequence>MTDFTAEKAISRAYMADFDQAAPSDRLDRLEAHTSPDFHWRGVHPFNRQPSAGAAMQAFWAPLLNAFSSLQRREDIFFAGLNEIDGFTATWTCSMGHFMGLFDAPWLGIPPTGKMAFLRYAEFHRIENGKIAETALFCDVLSVMAQAGVDPLPPQTGAAFIVPGPMTNDGLLLSSSSPDEGKTTLALVNRMANSISKANEVLQGKSKTYLTPQQEMSENWHDDMIWYGPHGIGATYTIDRYITQHQAPFRTQLADRIFNGHVARFAEGKYCGFFGWPNLTVTPIGGYLGLPATGKPADMRVVDIYRRDGDKLAENWVIIDMLHFLKMQGLDVLERLNAGVR</sequence>
<keyword evidence="2" id="KW-1185">Reference proteome</keyword>
<dbReference type="EMBL" id="SOBH01000001">
    <property type="protein sequence ID" value="TDT78062.1"/>
    <property type="molecule type" value="Genomic_DNA"/>
</dbReference>
<dbReference type="PANTHER" id="PTHR38436:SF1">
    <property type="entry name" value="ESTER CYCLASE"/>
    <property type="match status" value="1"/>
</dbReference>
<dbReference type="SUPFAM" id="SSF54427">
    <property type="entry name" value="NTF2-like"/>
    <property type="match status" value="2"/>
</dbReference>
<comment type="caution">
    <text evidence="1">The sequence shown here is derived from an EMBL/GenBank/DDBJ whole genome shotgun (WGS) entry which is preliminary data.</text>
</comment>
<protein>
    <submittedName>
        <fullName evidence="1">SnoaL-like polyketide cyclase</fullName>
    </submittedName>
</protein>
<evidence type="ECO:0000313" key="2">
    <source>
        <dbReference type="Proteomes" id="UP000294563"/>
    </source>
</evidence>
<gene>
    <name evidence="1" type="ORF">BDE40_1366</name>
</gene>
<dbReference type="PANTHER" id="PTHR38436">
    <property type="entry name" value="POLYKETIDE CYCLASE SNOAL-LIKE DOMAIN"/>
    <property type="match status" value="1"/>
</dbReference>
<dbReference type="Gene3D" id="3.10.450.50">
    <property type="match status" value="2"/>
</dbReference>
<organism evidence="1 2">
    <name type="scientific">Litoreibacter halocynthiae</name>
    <dbReference type="NCBI Taxonomy" id="1242689"/>
    <lineage>
        <taxon>Bacteria</taxon>
        <taxon>Pseudomonadati</taxon>
        <taxon>Pseudomonadota</taxon>
        <taxon>Alphaproteobacteria</taxon>
        <taxon>Rhodobacterales</taxon>
        <taxon>Roseobacteraceae</taxon>
        <taxon>Litoreibacter</taxon>
    </lineage>
</organism>
<dbReference type="AlphaFoldDB" id="A0A4R7LT94"/>
<evidence type="ECO:0000313" key="1">
    <source>
        <dbReference type="EMBL" id="TDT78062.1"/>
    </source>
</evidence>
<accession>A0A4R7LT94</accession>
<reference evidence="1 2" key="1">
    <citation type="submission" date="2019-03" db="EMBL/GenBank/DDBJ databases">
        <title>Genomic Encyclopedia of Archaeal and Bacterial Type Strains, Phase II (KMG-II): from individual species to whole genera.</title>
        <authorList>
            <person name="Goeker M."/>
        </authorList>
    </citation>
    <scope>NUCLEOTIDE SEQUENCE [LARGE SCALE GENOMIC DNA]</scope>
    <source>
        <strain evidence="1 2">DSM 29467</strain>
    </source>
</reference>
<dbReference type="RefSeq" id="WP_134013641.1">
    <property type="nucleotide sequence ID" value="NZ_SOBH01000001.1"/>
</dbReference>
<dbReference type="Proteomes" id="UP000294563">
    <property type="component" value="Unassembled WGS sequence"/>
</dbReference>
<name>A0A4R7LT94_9RHOB</name>
<dbReference type="InterPro" id="IPR009959">
    <property type="entry name" value="Cyclase_SnoaL-like"/>
</dbReference>
<dbReference type="Pfam" id="PF07366">
    <property type="entry name" value="SnoaL"/>
    <property type="match status" value="2"/>
</dbReference>
<proteinExistence type="predicted"/>
<dbReference type="GO" id="GO:0030638">
    <property type="term" value="P:polyketide metabolic process"/>
    <property type="evidence" value="ECO:0007669"/>
    <property type="project" value="InterPro"/>
</dbReference>
<dbReference type="InterPro" id="IPR032710">
    <property type="entry name" value="NTF2-like_dom_sf"/>
</dbReference>
<dbReference type="OrthoDB" id="1948945at2"/>